<name>A0A1P8K0L4_9BURK</name>
<dbReference type="EMBL" id="CP019236">
    <property type="protein sequence ID" value="APW39550.1"/>
    <property type="molecule type" value="Genomic_DNA"/>
</dbReference>
<dbReference type="Proteomes" id="UP000186609">
    <property type="component" value="Chromosome"/>
</dbReference>
<reference evidence="1 2" key="1">
    <citation type="submission" date="2017-01" db="EMBL/GenBank/DDBJ databases">
        <authorList>
            <person name="Mah S.A."/>
            <person name="Swanson W.J."/>
            <person name="Moy G.W."/>
            <person name="Vacquier V.D."/>
        </authorList>
    </citation>
    <scope>NUCLEOTIDE SEQUENCE [LARGE SCALE GENOMIC DNA]</scope>
    <source>
        <strain evidence="1 2">DCY110</strain>
    </source>
</reference>
<evidence type="ECO:0000313" key="2">
    <source>
        <dbReference type="Proteomes" id="UP000186609"/>
    </source>
</evidence>
<organism evidence="1 2">
    <name type="scientific">Rhodoferax koreensis</name>
    <dbReference type="NCBI Taxonomy" id="1842727"/>
    <lineage>
        <taxon>Bacteria</taxon>
        <taxon>Pseudomonadati</taxon>
        <taxon>Pseudomonadota</taxon>
        <taxon>Betaproteobacteria</taxon>
        <taxon>Burkholderiales</taxon>
        <taxon>Comamonadaceae</taxon>
        <taxon>Rhodoferax</taxon>
    </lineage>
</organism>
<sequence>MVPLNSRVPKVVKIRLETLAGQSGKTLSDFAREVLTRVAGPRRPATMADLTTSATPKWPPGAIHRAHLSVLFRVEMQQEQIIDLLTQGLPQDAASELSRPLLEVVAQLDAIATTLTQLRDDMRCGGSKGRAS</sequence>
<gene>
    <name evidence="1" type="ORF">RD110_21960</name>
</gene>
<accession>A0A1P8K0L4</accession>
<dbReference type="KEGG" id="rhy:RD110_21960"/>
<protein>
    <submittedName>
        <fullName evidence="1">Uncharacterized protein</fullName>
    </submittedName>
</protein>
<evidence type="ECO:0000313" key="1">
    <source>
        <dbReference type="EMBL" id="APW39550.1"/>
    </source>
</evidence>
<proteinExistence type="predicted"/>
<dbReference type="AlphaFoldDB" id="A0A1P8K0L4"/>
<keyword evidence="2" id="KW-1185">Reference proteome</keyword>